<evidence type="ECO:0000256" key="1">
    <source>
        <dbReference type="SAM" id="SignalP"/>
    </source>
</evidence>
<dbReference type="Pfam" id="PF00565">
    <property type="entry name" value="SNase"/>
    <property type="match status" value="1"/>
</dbReference>
<reference evidence="4" key="1">
    <citation type="submission" date="2016-05" db="EMBL/GenBank/DDBJ databases">
        <authorList>
            <person name="Li Y."/>
        </authorList>
    </citation>
    <scope>NUCLEOTIDE SEQUENCE [LARGE SCALE GENOMIC DNA]</scope>
    <source>
        <strain evidence="4">YIC4027</strain>
    </source>
</reference>
<feature type="domain" description="TNase-like" evidence="2">
    <location>
        <begin position="33"/>
        <end position="151"/>
    </location>
</feature>
<dbReference type="PANTHER" id="PTHR12302">
    <property type="entry name" value="EBNA2 BINDING PROTEIN P100"/>
    <property type="match status" value="1"/>
</dbReference>
<proteinExistence type="predicted"/>
<evidence type="ECO:0000259" key="2">
    <source>
        <dbReference type="PROSITE" id="PS50830"/>
    </source>
</evidence>
<organism evidence="3 4">
    <name type="scientific">Sinorhizobium alkalisoli</name>
    <dbReference type="NCBI Taxonomy" id="1752398"/>
    <lineage>
        <taxon>Bacteria</taxon>
        <taxon>Pseudomonadati</taxon>
        <taxon>Pseudomonadota</taxon>
        <taxon>Alphaproteobacteria</taxon>
        <taxon>Hyphomicrobiales</taxon>
        <taxon>Rhizobiaceae</taxon>
        <taxon>Sinorhizobium/Ensifer group</taxon>
        <taxon>Sinorhizobium</taxon>
    </lineage>
</organism>
<dbReference type="AlphaFoldDB" id="A0A1E3VIH0"/>
<evidence type="ECO:0000313" key="4">
    <source>
        <dbReference type="Proteomes" id="UP000094342"/>
    </source>
</evidence>
<keyword evidence="1" id="KW-0732">Signal</keyword>
<sequence length="170" mass="18895">MTLIQFLSAASIALLSISHCASAAEPIVGRASVIDGDTIEIRGERIRFNGIDAPESWQLCEDGNGRAYRCGKEAAAALDRYLAESRPTTCEFVDRDRYGRFVGKCFRADGGEVNRWLVKSGNAVDWERYSNREYADAQDEAQARGAGIWRGRFQLPCLARAERAKRQPSC</sequence>
<dbReference type="Gene3D" id="2.40.50.90">
    <property type="match status" value="1"/>
</dbReference>
<dbReference type="InterPro" id="IPR035437">
    <property type="entry name" value="SNase_OB-fold_sf"/>
</dbReference>
<dbReference type="SUPFAM" id="SSF50199">
    <property type="entry name" value="Staphylococcal nuclease"/>
    <property type="match status" value="1"/>
</dbReference>
<protein>
    <submittedName>
        <fullName evidence="3">Nuclease</fullName>
    </submittedName>
</protein>
<dbReference type="Proteomes" id="UP000094342">
    <property type="component" value="Unassembled WGS sequence"/>
</dbReference>
<dbReference type="RefSeq" id="WP_069456390.1">
    <property type="nucleotide sequence ID" value="NZ_LYBW01000010.1"/>
</dbReference>
<feature type="chain" id="PRO_5009138316" evidence="1">
    <location>
        <begin position="24"/>
        <end position="170"/>
    </location>
</feature>
<keyword evidence="4" id="KW-1185">Reference proteome</keyword>
<dbReference type="PANTHER" id="PTHR12302:SF26">
    <property type="entry name" value="BLR1266 PROTEIN"/>
    <property type="match status" value="1"/>
</dbReference>
<dbReference type="SMART" id="SM00318">
    <property type="entry name" value="SNc"/>
    <property type="match status" value="1"/>
</dbReference>
<comment type="caution">
    <text evidence="3">The sequence shown here is derived from an EMBL/GenBank/DDBJ whole genome shotgun (WGS) entry which is preliminary data.</text>
</comment>
<dbReference type="InterPro" id="IPR016071">
    <property type="entry name" value="Staphylococal_nuclease_OB-fold"/>
</dbReference>
<gene>
    <name evidence="3" type="ORF">A8M32_00080</name>
</gene>
<dbReference type="OrthoDB" id="9805504at2"/>
<dbReference type="STRING" id="1752398.A8M32_00080"/>
<accession>A0A1E3VIH0</accession>
<evidence type="ECO:0000313" key="3">
    <source>
        <dbReference type="EMBL" id="ODR93375.1"/>
    </source>
</evidence>
<dbReference type="EMBL" id="LYBW01000010">
    <property type="protein sequence ID" value="ODR93375.1"/>
    <property type="molecule type" value="Genomic_DNA"/>
</dbReference>
<dbReference type="PROSITE" id="PS50830">
    <property type="entry name" value="TNASE_3"/>
    <property type="match status" value="1"/>
</dbReference>
<name>A0A1E3VIH0_9HYPH</name>
<feature type="signal peptide" evidence="1">
    <location>
        <begin position="1"/>
        <end position="23"/>
    </location>
</feature>